<feature type="non-terminal residue" evidence="1">
    <location>
        <position position="1"/>
    </location>
</feature>
<keyword evidence="2" id="KW-1185">Reference proteome</keyword>
<feature type="non-terminal residue" evidence="1">
    <location>
        <position position="235"/>
    </location>
</feature>
<evidence type="ECO:0000313" key="1">
    <source>
        <dbReference type="EMBL" id="TFK73217.1"/>
    </source>
</evidence>
<proteinExistence type="predicted"/>
<dbReference type="Proteomes" id="UP000308600">
    <property type="component" value="Unassembled WGS sequence"/>
</dbReference>
<evidence type="ECO:0000313" key="2">
    <source>
        <dbReference type="Proteomes" id="UP000308600"/>
    </source>
</evidence>
<dbReference type="EMBL" id="ML208277">
    <property type="protein sequence ID" value="TFK73217.1"/>
    <property type="molecule type" value="Genomic_DNA"/>
</dbReference>
<name>A0ACD3B5P2_9AGAR</name>
<sequence length="235" mass="25984">TMPTATIDKEGSQIYFVDTGPVAGSNNYTTLFMYHGTSFNGATFRKLIPLAPARNIRLVLINRRNYHGSTPYSTIDVENLYSGHKSILERMALDVSGLLNWFLDHNEVPQISEDGKSGGICLLGWSMGGATVLAFLGQPGIVGNETYVRLEPYLRRLVIYGTPVHALGFDIPTQVYYPFITSSERNTPAAMKAFAYWVGTHYSHPGDIDTNDISALDTQSPHGIRPHIETLSEED</sequence>
<reference evidence="1 2" key="1">
    <citation type="journal article" date="2019" name="Nat. Ecol. Evol.">
        <title>Megaphylogeny resolves global patterns of mushroom evolution.</title>
        <authorList>
            <person name="Varga T."/>
            <person name="Krizsan K."/>
            <person name="Foldi C."/>
            <person name="Dima B."/>
            <person name="Sanchez-Garcia M."/>
            <person name="Sanchez-Ramirez S."/>
            <person name="Szollosi G.J."/>
            <person name="Szarkandi J.G."/>
            <person name="Papp V."/>
            <person name="Albert L."/>
            <person name="Andreopoulos W."/>
            <person name="Angelini C."/>
            <person name="Antonin V."/>
            <person name="Barry K.W."/>
            <person name="Bougher N.L."/>
            <person name="Buchanan P."/>
            <person name="Buyck B."/>
            <person name="Bense V."/>
            <person name="Catcheside P."/>
            <person name="Chovatia M."/>
            <person name="Cooper J."/>
            <person name="Damon W."/>
            <person name="Desjardin D."/>
            <person name="Finy P."/>
            <person name="Geml J."/>
            <person name="Haridas S."/>
            <person name="Hughes K."/>
            <person name="Justo A."/>
            <person name="Karasinski D."/>
            <person name="Kautmanova I."/>
            <person name="Kiss B."/>
            <person name="Kocsube S."/>
            <person name="Kotiranta H."/>
            <person name="LaButti K.M."/>
            <person name="Lechner B.E."/>
            <person name="Liimatainen K."/>
            <person name="Lipzen A."/>
            <person name="Lukacs Z."/>
            <person name="Mihaltcheva S."/>
            <person name="Morgado L.N."/>
            <person name="Niskanen T."/>
            <person name="Noordeloos M.E."/>
            <person name="Ohm R.A."/>
            <person name="Ortiz-Santana B."/>
            <person name="Ovrebo C."/>
            <person name="Racz N."/>
            <person name="Riley R."/>
            <person name="Savchenko A."/>
            <person name="Shiryaev A."/>
            <person name="Soop K."/>
            <person name="Spirin V."/>
            <person name="Szebenyi C."/>
            <person name="Tomsovsky M."/>
            <person name="Tulloss R.E."/>
            <person name="Uehling J."/>
            <person name="Grigoriev I.V."/>
            <person name="Vagvolgyi C."/>
            <person name="Papp T."/>
            <person name="Martin F.M."/>
            <person name="Miettinen O."/>
            <person name="Hibbett D.S."/>
            <person name="Nagy L.G."/>
        </authorList>
    </citation>
    <scope>NUCLEOTIDE SEQUENCE [LARGE SCALE GENOMIC DNA]</scope>
    <source>
        <strain evidence="1 2">NL-1719</strain>
    </source>
</reference>
<protein>
    <submittedName>
        <fullName evidence="1">Alpha/beta-hydrolase</fullName>
    </submittedName>
</protein>
<organism evidence="1 2">
    <name type="scientific">Pluteus cervinus</name>
    <dbReference type="NCBI Taxonomy" id="181527"/>
    <lineage>
        <taxon>Eukaryota</taxon>
        <taxon>Fungi</taxon>
        <taxon>Dikarya</taxon>
        <taxon>Basidiomycota</taxon>
        <taxon>Agaricomycotina</taxon>
        <taxon>Agaricomycetes</taxon>
        <taxon>Agaricomycetidae</taxon>
        <taxon>Agaricales</taxon>
        <taxon>Pluteineae</taxon>
        <taxon>Pluteaceae</taxon>
        <taxon>Pluteus</taxon>
    </lineage>
</organism>
<accession>A0ACD3B5P2</accession>
<gene>
    <name evidence="1" type="ORF">BDN72DRAFT_746242</name>
</gene>